<evidence type="ECO:0000313" key="9">
    <source>
        <dbReference type="Proteomes" id="UP000823842"/>
    </source>
</evidence>
<dbReference type="GO" id="GO:0005886">
    <property type="term" value="C:plasma membrane"/>
    <property type="evidence" value="ECO:0007669"/>
    <property type="project" value="UniProtKB-SubCell"/>
</dbReference>
<evidence type="ECO:0000256" key="4">
    <source>
        <dbReference type="ARBA" id="ARBA00022679"/>
    </source>
</evidence>
<reference evidence="8" key="2">
    <citation type="submission" date="2021-04" db="EMBL/GenBank/DDBJ databases">
        <authorList>
            <person name="Gilroy R."/>
        </authorList>
    </citation>
    <scope>NUCLEOTIDE SEQUENCE</scope>
    <source>
        <strain evidence="8">ChiSjej1B19-5720</strain>
    </source>
</reference>
<keyword evidence="6" id="KW-0472">Membrane</keyword>
<sequence>MTGKGLIRQALHMTKDSWYVYCMEKKKLDKHCILLESRNGEEAAGNILYMLRELSREDYKEYKVYLAVNKDKIPQVKKLLDRYAVYKTEIVERYGTAYFRLLATAGYLVTDTTFPKRFIKRQGQIYMNTWHGTSFKKLGRDTPDGAYAMGNVQRNLLMADYLVSPSAYALSCLSKAHDLENLYQGNYVMAGYPRNQVFFMEGEREALRKSLSLEGKKIYCYMPTWRGVVRERDASREGQSQLEAVKAYLDVLDKELTDEEVFYVRLHPFVGKELNCDNYRHIHLFPQGIDVYGVLSLADCLVTDYSSVFFDYANKKEGKIVLFLYDRENFQESRDYYLELSSLPFPIAGSAEELLSQLRSPKDYQDEEFRRTYCTCDGENASRELCRFLLFGEIGNKISVEKAQGNGKKNLLFYVGGLRRNGLTTSFLNLMEYLEPEKDQADRKKGQEYNFYAAFQEEYLRDTPKRLEVLPDFLKLLPMSEGWNLTWMEAAASYLFYKKNMDNAFVRKYLKRFYKREYQRNFGFASFEWHMHFTGYERKVIGLFSEAPGKRGIFVHNDMLREIETRKNQHLLTLKHAYQDYDLVLAVSEDIYKRTLKLSGKKENLHIVNNCHAYRQVLARAKEEVSFNETTRCTVSLEGLKERLEQPVKKFITIGRFSPEKGHDMLLEAFARYHKEEPESMLILIGGGGELYEKTWEKAKSLKLAEAVILLFSVDNPMPILKKCDLFLLSSLYEGLGLVLLEADTLGIPVISTDVVGPRGFMKEHGGMLVPASPEGLLTGMRAFDRGEVRVMQVDYEKYNQKAVKEFLSLL</sequence>
<comment type="caution">
    <text evidence="8">The sequence shown here is derived from an EMBL/GenBank/DDBJ whole genome shotgun (WGS) entry which is preliminary data.</text>
</comment>
<dbReference type="Gene3D" id="3.40.50.11820">
    <property type="match status" value="1"/>
</dbReference>
<dbReference type="Gene3D" id="3.40.50.2000">
    <property type="entry name" value="Glycogen Phosphorylase B"/>
    <property type="match status" value="2"/>
</dbReference>
<feature type="domain" description="Glycosyl transferase family 1" evidence="7">
    <location>
        <begin position="646"/>
        <end position="776"/>
    </location>
</feature>
<dbReference type="SUPFAM" id="SSF53756">
    <property type="entry name" value="UDP-Glycosyltransferase/glycogen phosphorylase"/>
    <property type="match status" value="2"/>
</dbReference>
<dbReference type="GO" id="GO:0016757">
    <property type="term" value="F:glycosyltransferase activity"/>
    <property type="evidence" value="ECO:0007669"/>
    <property type="project" value="InterPro"/>
</dbReference>
<proteinExistence type="inferred from homology"/>
<dbReference type="InterPro" id="IPR043148">
    <property type="entry name" value="TagF_C"/>
</dbReference>
<dbReference type="InterPro" id="IPR043149">
    <property type="entry name" value="TagF_N"/>
</dbReference>
<gene>
    <name evidence="8" type="ORF">IAA06_04485</name>
</gene>
<comment type="subcellular location">
    <subcellularLocation>
        <location evidence="1">Cell membrane</location>
        <topology evidence="1">Peripheral membrane protein</topology>
    </subcellularLocation>
</comment>
<dbReference type="GO" id="GO:0047355">
    <property type="term" value="F:CDP-glycerol glycerophosphotransferase activity"/>
    <property type="evidence" value="ECO:0007669"/>
    <property type="project" value="InterPro"/>
</dbReference>
<dbReference type="Proteomes" id="UP000823842">
    <property type="component" value="Unassembled WGS sequence"/>
</dbReference>
<evidence type="ECO:0000256" key="5">
    <source>
        <dbReference type="ARBA" id="ARBA00022944"/>
    </source>
</evidence>
<evidence type="ECO:0000256" key="2">
    <source>
        <dbReference type="ARBA" id="ARBA00010488"/>
    </source>
</evidence>
<dbReference type="PANTHER" id="PTHR37316">
    <property type="entry name" value="TEICHOIC ACID GLYCEROL-PHOSPHATE PRIMASE"/>
    <property type="match status" value="1"/>
</dbReference>
<dbReference type="InterPro" id="IPR001296">
    <property type="entry name" value="Glyco_trans_1"/>
</dbReference>
<dbReference type="PANTHER" id="PTHR37316:SF3">
    <property type="entry name" value="TEICHOIC ACID GLYCEROL-PHOSPHATE TRANSFERASE"/>
    <property type="match status" value="1"/>
</dbReference>
<keyword evidence="5" id="KW-0777">Teichoic acid biosynthesis</keyword>
<dbReference type="GO" id="GO:0019350">
    <property type="term" value="P:teichoic acid biosynthetic process"/>
    <property type="evidence" value="ECO:0007669"/>
    <property type="project" value="UniProtKB-KW"/>
</dbReference>
<evidence type="ECO:0000259" key="7">
    <source>
        <dbReference type="Pfam" id="PF00534"/>
    </source>
</evidence>
<name>A0A9D2RWP3_9FIRM</name>
<dbReference type="AlphaFoldDB" id="A0A9D2RWP3"/>
<evidence type="ECO:0000256" key="3">
    <source>
        <dbReference type="ARBA" id="ARBA00022475"/>
    </source>
</evidence>
<dbReference type="Pfam" id="PF04464">
    <property type="entry name" value="Glyphos_transf"/>
    <property type="match status" value="1"/>
</dbReference>
<keyword evidence="4" id="KW-0808">Transferase</keyword>
<accession>A0A9D2RWP3</accession>
<keyword evidence="3" id="KW-1003">Cell membrane</keyword>
<protein>
    <submittedName>
        <fullName evidence="8">CDP-glycerol glycerophosphotransferase family protein</fullName>
    </submittedName>
</protein>
<dbReference type="InterPro" id="IPR051612">
    <property type="entry name" value="Teichoic_Acid_Biosynth"/>
</dbReference>
<comment type="similarity">
    <text evidence="2">Belongs to the CDP-glycerol glycerophosphotransferase family.</text>
</comment>
<dbReference type="InterPro" id="IPR007554">
    <property type="entry name" value="Glycerophosphate_synth"/>
</dbReference>
<evidence type="ECO:0000256" key="1">
    <source>
        <dbReference type="ARBA" id="ARBA00004202"/>
    </source>
</evidence>
<organism evidence="8 9">
    <name type="scientific">Candidatus Blautia faecavium</name>
    <dbReference type="NCBI Taxonomy" id="2838487"/>
    <lineage>
        <taxon>Bacteria</taxon>
        <taxon>Bacillati</taxon>
        <taxon>Bacillota</taxon>
        <taxon>Clostridia</taxon>
        <taxon>Lachnospirales</taxon>
        <taxon>Lachnospiraceae</taxon>
        <taxon>Blautia</taxon>
    </lineage>
</organism>
<dbReference type="EMBL" id="DWYZ01000089">
    <property type="protein sequence ID" value="HJB28035.1"/>
    <property type="molecule type" value="Genomic_DNA"/>
</dbReference>
<dbReference type="Pfam" id="PF00534">
    <property type="entry name" value="Glycos_transf_1"/>
    <property type="match status" value="1"/>
</dbReference>
<evidence type="ECO:0000313" key="8">
    <source>
        <dbReference type="EMBL" id="HJB28035.1"/>
    </source>
</evidence>
<evidence type="ECO:0000256" key="6">
    <source>
        <dbReference type="ARBA" id="ARBA00023136"/>
    </source>
</evidence>
<reference evidence="8" key="1">
    <citation type="journal article" date="2021" name="PeerJ">
        <title>Extensive microbial diversity within the chicken gut microbiome revealed by metagenomics and culture.</title>
        <authorList>
            <person name="Gilroy R."/>
            <person name="Ravi A."/>
            <person name="Getino M."/>
            <person name="Pursley I."/>
            <person name="Horton D.L."/>
            <person name="Alikhan N.F."/>
            <person name="Baker D."/>
            <person name="Gharbi K."/>
            <person name="Hall N."/>
            <person name="Watson M."/>
            <person name="Adriaenssens E.M."/>
            <person name="Foster-Nyarko E."/>
            <person name="Jarju S."/>
            <person name="Secka A."/>
            <person name="Antonio M."/>
            <person name="Oren A."/>
            <person name="Chaudhuri R.R."/>
            <person name="La Ragione R."/>
            <person name="Hildebrand F."/>
            <person name="Pallen M.J."/>
        </authorList>
    </citation>
    <scope>NUCLEOTIDE SEQUENCE</scope>
    <source>
        <strain evidence="8">ChiSjej1B19-5720</strain>
    </source>
</reference>
<dbReference type="CDD" id="cd03811">
    <property type="entry name" value="GT4_GT28_WabH-like"/>
    <property type="match status" value="1"/>
</dbReference>
<dbReference type="Gene3D" id="3.40.50.12580">
    <property type="match status" value="1"/>
</dbReference>